<sequence>MTIENAIKQLIISEEFKAAAKLTANAKLRVYLGRYKKGTLSECGSIELLKQFGYTIEARKARNKK</sequence>
<keyword evidence="2" id="KW-1185">Reference proteome</keyword>
<evidence type="ECO:0000313" key="1">
    <source>
        <dbReference type="EMBL" id="SFP92660.1"/>
    </source>
</evidence>
<dbReference type="AlphaFoldDB" id="A0A1I5UBJ0"/>
<dbReference type="STRING" id="1465490.SAMN05444277_103188"/>
<accession>A0A1I5UBJ0</accession>
<protein>
    <submittedName>
        <fullName evidence="1">Uncharacterized protein</fullName>
    </submittedName>
</protein>
<proteinExistence type="predicted"/>
<name>A0A1I5UBJ0_9BACT</name>
<organism evidence="1 2">
    <name type="scientific">Parafilimonas terrae</name>
    <dbReference type="NCBI Taxonomy" id="1465490"/>
    <lineage>
        <taxon>Bacteria</taxon>
        <taxon>Pseudomonadati</taxon>
        <taxon>Bacteroidota</taxon>
        <taxon>Chitinophagia</taxon>
        <taxon>Chitinophagales</taxon>
        <taxon>Chitinophagaceae</taxon>
        <taxon>Parafilimonas</taxon>
    </lineage>
</organism>
<reference evidence="1 2" key="1">
    <citation type="submission" date="2016-10" db="EMBL/GenBank/DDBJ databases">
        <authorList>
            <person name="de Groot N.N."/>
        </authorList>
    </citation>
    <scope>NUCLEOTIDE SEQUENCE [LARGE SCALE GENOMIC DNA]</scope>
    <source>
        <strain evidence="1 2">DSM 28286</strain>
    </source>
</reference>
<dbReference type="EMBL" id="FOXQ01000003">
    <property type="protein sequence ID" value="SFP92660.1"/>
    <property type="molecule type" value="Genomic_DNA"/>
</dbReference>
<evidence type="ECO:0000313" key="2">
    <source>
        <dbReference type="Proteomes" id="UP000199031"/>
    </source>
</evidence>
<dbReference type="RefSeq" id="WP_090656805.1">
    <property type="nucleotide sequence ID" value="NZ_FOXQ01000003.1"/>
</dbReference>
<dbReference type="Proteomes" id="UP000199031">
    <property type="component" value="Unassembled WGS sequence"/>
</dbReference>
<gene>
    <name evidence="1" type="ORF">SAMN05444277_103188</name>
</gene>